<evidence type="ECO:0000256" key="3">
    <source>
        <dbReference type="ARBA" id="ARBA00023163"/>
    </source>
</evidence>
<protein>
    <submittedName>
        <fullName evidence="7">TetR family transcriptional regulator</fullName>
    </submittedName>
</protein>
<dbReference type="EMBL" id="QLSX01000007">
    <property type="protein sequence ID" value="RAR60388.1"/>
    <property type="molecule type" value="Genomic_DNA"/>
</dbReference>
<accession>A0A328XN18</accession>
<keyword evidence="1" id="KW-0805">Transcription regulation</keyword>
<dbReference type="SUPFAM" id="SSF46689">
    <property type="entry name" value="Homeodomain-like"/>
    <property type="match status" value="1"/>
</dbReference>
<name>A0A328XN18_9GAMM</name>
<dbReference type="OrthoDB" id="4541465at2"/>
<dbReference type="PRINTS" id="PR00455">
    <property type="entry name" value="HTHTETR"/>
</dbReference>
<evidence type="ECO:0000256" key="4">
    <source>
        <dbReference type="PROSITE-ProRule" id="PRU00335"/>
    </source>
</evidence>
<evidence type="ECO:0000256" key="1">
    <source>
        <dbReference type="ARBA" id="ARBA00023015"/>
    </source>
</evidence>
<reference evidence="7 8" key="1">
    <citation type="submission" date="2018-06" db="EMBL/GenBank/DDBJ databases">
        <title>Comparative analysis of microorganisms from saline springs in Andes Mountain Range, Colombia.</title>
        <authorList>
            <person name="Rubin E."/>
        </authorList>
    </citation>
    <scope>NUCLEOTIDE SEQUENCE [LARGE SCALE GENOMIC DNA]</scope>
    <source>
        <strain evidence="7 8">USBA-857</strain>
    </source>
</reference>
<dbReference type="PANTHER" id="PTHR47506">
    <property type="entry name" value="TRANSCRIPTIONAL REGULATORY PROTEIN"/>
    <property type="match status" value="1"/>
</dbReference>
<sequence length="213" mass="23877">MTDITTIRRRGRPPRVPRGNPNTREALIRSGLEVLTEQGFRAAGIDGILKRVGVPKGSFYHYFPSKEVFGRAVLEQYATFFARKLDRHLRDESLPPLSRINAFAEDAKKGMARHGFRRGCLVGNLGQEVGLLPDSYRAALEQVLGDWQQRLAECLVEARKSGALAPDADCDALADYFWIGWEGAVMRAKLKESPDPLDTFVTAYMSGLPRRRD</sequence>
<keyword evidence="3" id="KW-0804">Transcription</keyword>
<dbReference type="AlphaFoldDB" id="A0A328XN18"/>
<evidence type="ECO:0000256" key="2">
    <source>
        <dbReference type="ARBA" id="ARBA00023125"/>
    </source>
</evidence>
<feature type="DNA-binding region" description="H-T-H motif" evidence="4">
    <location>
        <begin position="44"/>
        <end position="63"/>
    </location>
</feature>
<dbReference type="PANTHER" id="PTHR47506:SF6">
    <property type="entry name" value="HTH-TYPE TRANSCRIPTIONAL REPRESSOR NEMR"/>
    <property type="match status" value="1"/>
</dbReference>
<evidence type="ECO:0000259" key="6">
    <source>
        <dbReference type="PROSITE" id="PS50977"/>
    </source>
</evidence>
<feature type="region of interest" description="Disordered" evidence="5">
    <location>
        <begin position="1"/>
        <end position="23"/>
    </location>
</feature>
<dbReference type="Gene3D" id="1.10.357.10">
    <property type="entry name" value="Tetracycline Repressor, domain 2"/>
    <property type="match status" value="1"/>
</dbReference>
<comment type="caution">
    <text evidence="7">The sequence shown here is derived from an EMBL/GenBank/DDBJ whole genome shotgun (WGS) entry which is preliminary data.</text>
</comment>
<dbReference type="RefSeq" id="WP_112055365.1">
    <property type="nucleotide sequence ID" value="NZ_QLSX01000007.1"/>
</dbReference>
<dbReference type="InterPro" id="IPR009057">
    <property type="entry name" value="Homeodomain-like_sf"/>
</dbReference>
<evidence type="ECO:0000256" key="5">
    <source>
        <dbReference type="SAM" id="MobiDB-lite"/>
    </source>
</evidence>
<organism evidence="7 8">
    <name type="scientific">Onishia taeanensis</name>
    <dbReference type="NCBI Taxonomy" id="284577"/>
    <lineage>
        <taxon>Bacteria</taxon>
        <taxon>Pseudomonadati</taxon>
        <taxon>Pseudomonadota</taxon>
        <taxon>Gammaproteobacteria</taxon>
        <taxon>Oceanospirillales</taxon>
        <taxon>Halomonadaceae</taxon>
        <taxon>Onishia</taxon>
    </lineage>
</organism>
<feature type="domain" description="HTH tetR-type" evidence="6">
    <location>
        <begin position="21"/>
        <end position="81"/>
    </location>
</feature>
<dbReference type="InterPro" id="IPR036271">
    <property type="entry name" value="Tet_transcr_reg_TetR-rel_C_sf"/>
</dbReference>
<evidence type="ECO:0000313" key="8">
    <source>
        <dbReference type="Proteomes" id="UP000249700"/>
    </source>
</evidence>
<dbReference type="GO" id="GO:0003677">
    <property type="term" value="F:DNA binding"/>
    <property type="evidence" value="ECO:0007669"/>
    <property type="project" value="UniProtKB-UniRule"/>
</dbReference>
<dbReference type="InterPro" id="IPR001647">
    <property type="entry name" value="HTH_TetR"/>
</dbReference>
<dbReference type="PROSITE" id="PS50977">
    <property type="entry name" value="HTH_TETR_2"/>
    <property type="match status" value="1"/>
</dbReference>
<dbReference type="Proteomes" id="UP000249700">
    <property type="component" value="Unassembled WGS sequence"/>
</dbReference>
<evidence type="ECO:0000313" key="7">
    <source>
        <dbReference type="EMBL" id="RAR60388.1"/>
    </source>
</evidence>
<gene>
    <name evidence="7" type="ORF">BCL93_107192</name>
</gene>
<dbReference type="Pfam" id="PF00440">
    <property type="entry name" value="TetR_N"/>
    <property type="match status" value="1"/>
</dbReference>
<proteinExistence type="predicted"/>
<dbReference type="InterPro" id="IPR011075">
    <property type="entry name" value="TetR_C"/>
</dbReference>
<dbReference type="Pfam" id="PF16925">
    <property type="entry name" value="TetR_C_13"/>
    <property type="match status" value="1"/>
</dbReference>
<dbReference type="SUPFAM" id="SSF48498">
    <property type="entry name" value="Tetracyclin repressor-like, C-terminal domain"/>
    <property type="match status" value="1"/>
</dbReference>
<keyword evidence="2 4" id="KW-0238">DNA-binding</keyword>